<dbReference type="GO" id="GO:0005886">
    <property type="term" value="C:plasma membrane"/>
    <property type="evidence" value="ECO:0007669"/>
    <property type="project" value="UniProtKB-SubCell"/>
</dbReference>
<organism evidence="8 9">
    <name type="scientific">Mesorhizobium plurifarium</name>
    <dbReference type="NCBI Taxonomy" id="69974"/>
    <lineage>
        <taxon>Bacteria</taxon>
        <taxon>Pseudomonadati</taxon>
        <taxon>Pseudomonadota</taxon>
        <taxon>Alphaproteobacteria</taxon>
        <taxon>Hyphomicrobiales</taxon>
        <taxon>Phyllobacteriaceae</taxon>
        <taxon>Mesorhizobium</taxon>
    </lineage>
</organism>
<feature type="transmembrane region" description="Helical" evidence="7">
    <location>
        <begin position="252"/>
        <end position="274"/>
    </location>
</feature>
<feature type="transmembrane region" description="Helical" evidence="7">
    <location>
        <begin position="44"/>
        <end position="67"/>
    </location>
</feature>
<dbReference type="Pfam" id="PF03773">
    <property type="entry name" value="ArsP_1"/>
    <property type="match status" value="1"/>
</dbReference>
<keyword evidence="5 7" id="KW-1133">Transmembrane helix</keyword>
<protein>
    <submittedName>
        <fullName evidence="8">Putative Permease</fullName>
    </submittedName>
</protein>
<accession>A0A090GGV5</accession>
<dbReference type="InterPro" id="IPR005524">
    <property type="entry name" value="DUF318"/>
</dbReference>
<dbReference type="PANTHER" id="PTHR34184">
    <property type="entry name" value="UPF0718 PROTEIN YCGR"/>
    <property type="match status" value="1"/>
</dbReference>
<feature type="transmembrane region" description="Helical" evidence="7">
    <location>
        <begin position="286"/>
        <end position="308"/>
    </location>
</feature>
<reference evidence="8 9" key="1">
    <citation type="submission" date="2014-08" db="EMBL/GenBank/DDBJ databases">
        <authorList>
            <person name="Moulin Lionel"/>
        </authorList>
    </citation>
    <scope>NUCLEOTIDE SEQUENCE [LARGE SCALE GENOMIC DNA]</scope>
</reference>
<proteinExistence type="inferred from homology"/>
<dbReference type="InterPro" id="IPR052923">
    <property type="entry name" value="UPF0718"/>
</dbReference>
<evidence type="ECO:0000256" key="4">
    <source>
        <dbReference type="ARBA" id="ARBA00022692"/>
    </source>
</evidence>
<dbReference type="AlphaFoldDB" id="A0A090GGV5"/>
<sequence length="340" mass="35560">MIVALPRLQRKQLVLVTAAAAAFVVALTWPQGVYETVHFVLQSFMDVALMIAIGLVISAWVAASGAANITARWFKGRPVATVLAASAIGTVIPVCGVTVLPLTTGLLASGVPLAPIMAFWLSSPVTGPTMLTATWALLGPGFAIGKLVAAFALGVFSGTVTALLARMQMVQNPLRASRIRQDGRCSACFPTGVSFRIWRDPARMRAFGENLVSTTRTVVMCLTFAFSAEFLLRDLLPSNVLTAYVGVNSPYAIPLAVLVGAPMYLDGLAALPLVQGLLALGMSPGAAMALLVSGGAVSIWGVMAVALVLRPSTIALFVALAASGSLVIGYVFQVFWTFFS</sequence>
<evidence type="ECO:0000256" key="6">
    <source>
        <dbReference type="ARBA" id="ARBA00023136"/>
    </source>
</evidence>
<keyword evidence="4 7" id="KW-0812">Transmembrane</keyword>
<feature type="transmembrane region" description="Helical" evidence="7">
    <location>
        <begin position="143"/>
        <end position="165"/>
    </location>
</feature>
<evidence type="ECO:0000256" key="7">
    <source>
        <dbReference type="SAM" id="Phobius"/>
    </source>
</evidence>
<comment type="similarity">
    <text evidence="2">Belongs to the UPF0718 family.</text>
</comment>
<feature type="transmembrane region" description="Helical" evidence="7">
    <location>
        <begin position="314"/>
        <end position="339"/>
    </location>
</feature>
<keyword evidence="3" id="KW-1003">Cell membrane</keyword>
<evidence type="ECO:0000313" key="8">
    <source>
        <dbReference type="EMBL" id="CDX61875.1"/>
    </source>
</evidence>
<name>A0A090GGV5_MESPL</name>
<dbReference type="EMBL" id="CCNE01000065">
    <property type="protein sequence ID" value="CDX61875.1"/>
    <property type="molecule type" value="Genomic_DNA"/>
</dbReference>
<evidence type="ECO:0000256" key="5">
    <source>
        <dbReference type="ARBA" id="ARBA00022989"/>
    </source>
</evidence>
<comment type="subcellular location">
    <subcellularLocation>
        <location evidence="1">Cell membrane</location>
        <topology evidence="1">Multi-pass membrane protein</topology>
    </subcellularLocation>
</comment>
<dbReference type="Proteomes" id="UP000046122">
    <property type="component" value="Unassembled WGS sequence"/>
</dbReference>
<evidence type="ECO:0000256" key="1">
    <source>
        <dbReference type="ARBA" id="ARBA00004651"/>
    </source>
</evidence>
<evidence type="ECO:0000256" key="3">
    <source>
        <dbReference type="ARBA" id="ARBA00022475"/>
    </source>
</evidence>
<keyword evidence="6 7" id="KW-0472">Membrane</keyword>
<feature type="transmembrane region" description="Helical" evidence="7">
    <location>
        <begin position="79"/>
        <end position="102"/>
    </location>
</feature>
<gene>
    <name evidence="8" type="ORF">MPL3365_70144</name>
</gene>
<dbReference type="PANTHER" id="PTHR34184:SF4">
    <property type="entry name" value="UPF0718 PROTEIN YCGR"/>
    <property type="match status" value="1"/>
</dbReference>
<evidence type="ECO:0000313" key="9">
    <source>
        <dbReference type="Proteomes" id="UP000046122"/>
    </source>
</evidence>
<evidence type="ECO:0000256" key="2">
    <source>
        <dbReference type="ARBA" id="ARBA00006386"/>
    </source>
</evidence>